<evidence type="ECO:0000256" key="3">
    <source>
        <dbReference type="ARBA" id="ARBA00023002"/>
    </source>
</evidence>
<dbReference type="NCBIfam" id="TIGR02734">
    <property type="entry name" value="crtI_fam"/>
    <property type="match status" value="1"/>
</dbReference>
<dbReference type="InterPro" id="IPR036188">
    <property type="entry name" value="FAD/NAD-bd_sf"/>
</dbReference>
<gene>
    <name evidence="12" type="primary">crtNb</name>
</gene>
<comment type="cofactor">
    <cofactor evidence="1">
        <name>FAD</name>
        <dbReference type="ChEBI" id="CHEBI:57692"/>
    </cofactor>
</comment>
<evidence type="ECO:0000256" key="5">
    <source>
        <dbReference type="ARBA" id="ARBA00038194"/>
    </source>
</evidence>
<reference evidence="12" key="1">
    <citation type="submission" date="2008-08" db="EMBL/GenBank/DDBJ databases">
        <authorList>
            <person name="Koecher S."/>
            <person name="Saum S.H."/>
            <person name="Pfeiffer F."/>
            <person name="Palm P."/>
            <person name="Oesterhelt D."/>
            <person name="Muller V."/>
        </authorList>
    </citation>
    <scope>NUCLEOTIDE SEQUENCE</scope>
    <source>
        <strain evidence="12">DSM 2266</strain>
    </source>
</reference>
<name>B9UXM1_HALHO</name>
<evidence type="ECO:0000259" key="11">
    <source>
        <dbReference type="Pfam" id="PF01593"/>
    </source>
</evidence>
<dbReference type="Gene3D" id="3.50.50.60">
    <property type="entry name" value="FAD/NAD(P)-binding domain"/>
    <property type="match status" value="2"/>
</dbReference>
<evidence type="ECO:0000256" key="10">
    <source>
        <dbReference type="RuleBase" id="RU362075"/>
    </source>
</evidence>
<dbReference type="PANTHER" id="PTHR43734:SF7">
    <property type="entry name" value="4,4'-DIAPONEUROSPORENE OXYGENASE"/>
    <property type="match status" value="1"/>
</dbReference>
<dbReference type="InterPro" id="IPR014105">
    <property type="entry name" value="Carotenoid/retinoid_OxRdtase"/>
</dbReference>
<organism evidence="12">
    <name type="scientific">Halobacillus halophilus</name>
    <name type="common">Sporosarcina halophila</name>
    <dbReference type="NCBI Taxonomy" id="1570"/>
    <lineage>
        <taxon>Bacteria</taxon>
        <taxon>Bacillati</taxon>
        <taxon>Bacillota</taxon>
        <taxon>Bacilli</taxon>
        <taxon>Bacillales</taxon>
        <taxon>Bacillaceae</taxon>
        <taxon>Halobacillus</taxon>
    </lineage>
</organism>
<dbReference type="GO" id="GO:0016117">
    <property type="term" value="P:carotenoid biosynthetic process"/>
    <property type="evidence" value="ECO:0007669"/>
    <property type="project" value="UniProtKB-KW"/>
</dbReference>
<dbReference type="PANTHER" id="PTHR43734">
    <property type="entry name" value="PHYTOENE DESATURASE"/>
    <property type="match status" value="1"/>
</dbReference>
<dbReference type="GO" id="GO:0016491">
    <property type="term" value="F:oxidoreductase activity"/>
    <property type="evidence" value="ECO:0007669"/>
    <property type="project" value="UniProtKB-KW"/>
</dbReference>
<evidence type="ECO:0000256" key="8">
    <source>
        <dbReference type="ARBA" id="ARBA00042619"/>
    </source>
</evidence>
<dbReference type="EMBL" id="FJ040212">
    <property type="protein sequence ID" value="ACM07427.1"/>
    <property type="molecule type" value="Genomic_DNA"/>
</dbReference>
<dbReference type="PRINTS" id="PR00419">
    <property type="entry name" value="ADXRDTASE"/>
</dbReference>
<dbReference type="Pfam" id="PF01593">
    <property type="entry name" value="Amino_oxidase"/>
    <property type="match status" value="1"/>
</dbReference>
<evidence type="ECO:0000256" key="2">
    <source>
        <dbReference type="ARBA" id="ARBA00022746"/>
    </source>
</evidence>
<dbReference type="SUPFAM" id="SSF51905">
    <property type="entry name" value="FAD/NAD(P)-binding domain"/>
    <property type="match status" value="1"/>
</dbReference>
<evidence type="ECO:0000256" key="4">
    <source>
        <dbReference type="ARBA" id="ARBA00037901"/>
    </source>
</evidence>
<comment type="similarity">
    <text evidence="5">Belongs to the carotenoid/retinoid oxidoreductase family. CrtP subfamily.</text>
</comment>
<dbReference type="Gene3D" id="3.90.660.20">
    <property type="entry name" value="Protoporphyrinogen oxidase, mitochondrial, domain 2"/>
    <property type="match status" value="1"/>
</dbReference>
<accession>B9UXM1</accession>
<comment type="pathway">
    <text evidence="4">Carotenoid biosynthesis; staphyloxanthin biosynthesis; staphyloxanthin from farnesyl diphosphate: step 3/5.</text>
</comment>
<dbReference type="AlphaFoldDB" id="B9UXM1"/>
<proteinExistence type="inferred from homology"/>
<comment type="catalytic activity">
    <reaction evidence="9">
        <text>all-trans-4,4'-diaponeurosporene + 2 AH2 + 2 O2 = 4,4'-diaponeurosporenal + 2 A + 3 H2O</text>
        <dbReference type="Rhea" id="RHEA:56104"/>
        <dbReference type="ChEBI" id="CHEBI:13193"/>
        <dbReference type="ChEBI" id="CHEBI:15377"/>
        <dbReference type="ChEBI" id="CHEBI:15379"/>
        <dbReference type="ChEBI" id="CHEBI:17499"/>
        <dbReference type="ChEBI" id="CHEBI:62743"/>
        <dbReference type="ChEBI" id="CHEBI:79065"/>
    </reaction>
</comment>
<evidence type="ECO:0000256" key="6">
    <source>
        <dbReference type="ARBA" id="ARBA00039159"/>
    </source>
</evidence>
<evidence type="ECO:0000256" key="9">
    <source>
        <dbReference type="ARBA" id="ARBA00048532"/>
    </source>
</evidence>
<keyword evidence="3 10" id="KW-0560">Oxidoreductase</keyword>
<protein>
    <recommendedName>
        <fullName evidence="6">4,4'-diaponeurosporene oxygenase</fullName>
    </recommendedName>
    <alternativeName>
        <fullName evidence="7">4,4'-diaponeurosporene oxidase</fullName>
    </alternativeName>
    <alternativeName>
        <fullName evidence="8">Carotenoid oxidase</fullName>
    </alternativeName>
</protein>
<dbReference type="InterPro" id="IPR002937">
    <property type="entry name" value="Amino_oxidase"/>
</dbReference>
<evidence type="ECO:0000313" key="12">
    <source>
        <dbReference type="EMBL" id="ACM07427.1"/>
    </source>
</evidence>
<evidence type="ECO:0000256" key="7">
    <source>
        <dbReference type="ARBA" id="ARBA00041900"/>
    </source>
</evidence>
<evidence type="ECO:0000256" key="1">
    <source>
        <dbReference type="ARBA" id="ARBA00001974"/>
    </source>
</evidence>
<reference evidence="12" key="2">
    <citation type="journal article" date="2009" name="Arch. Microbiol.">
        <title>Structure, function and biosynthesis of carotenoids in the moderately halophilic bacterium Halobacillus halophilus.</title>
        <authorList>
            <person name="Kocher S."/>
            <person name="Breitenbach J."/>
            <person name="Muller V."/>
            <person name="Sandmann G."/>
        </authorList>
    </citation>
    <scope>NUCLEOTIDE SEQUENCE</scope>
    <source>
        <strain evidence="12">DSM 2266</strain>
    </source>
</reference>
<keyword evidence="2 10" id="KW-0125">Carotenoid biosynthesis</keyword>
<sequence length="525" mass="59022">MAVLFHPRVYRFAYFNYDFLDDGTYQGKILSVERKVLRMKVAIVGGGLGGLSAAVTLAKAGAEVNLFEKNDHFGGKMMPVNEAGYHFDFGPNTITMPEAFQDVLRQGGLEKELSFTKLTHHTRNQFKDGTIFDLSSDRQYMKQQLYRLDQKGFQNYDAFLLEIERLFHLSKEYFLHRTFSGWKDYLSPSLAKGFAQVRPLESMDHFFRRYFSHPGIIQSLNRYSTYVGSNPYVTPATFAMIAHLELNDGVYYVPGGNTKIAENMANAAENQGAQLYKNTRVEKILTHNKQATGVMAGGHTYEADYVIVNGDLLQSVPELIDNEKRASLSDKKIRSFDPSISAFVIMAGLDTTMPDLHHHHVLFSRNYEKEFSSLKNGQYPEEPTIYIGTSAKSDSTLSSEGDNCFILVNAPALGTSTEIDRERYKEKIYEDLAHSGLPIKNHVSFEKVIGPEEIESRFGAYRGSLYGPSSNRRLQAFMRPFNQSQDFSNLYFCGGSTHPGGGSPMVVLSGQNVANQILGKIVHPE</sequence>
<feature type="domain" description="Amine oxidase" evidence="11">
    <location>
        <begin position="48"/>
        <end position="518"/>
    </location>
</feature>